<evidence type="ECO:0000259" key="1">
    <source>
        <dbReference type="Pfam" id="PF01182"/>
    </source>
</evidence>
<name>A0A2H0TQ41_9BACT</name>
<dbReference type="InterPro" id="IPR006148">
    <property type="entry name" value="Glc/Gal-6P_isomerase"/>
</dbReference>
<organism evidence="2 3">
    <name type="scientific">Candidatus Magasanikbacteria bacterium CG10_big_fil_rev_8_21_14_0_10_47_10</name>
    <dbReference type="NCBI Taxonomy" id="1974652"/>
    <lineage>
        <taxon>Bacteria</taxon>
        <taxon>Candidatus Magasanikiibacteriota</taxon>
    </lineage>
</organism>
<accession>A0A2H0TQ41</accession>
<dbReference type="Gene3D" id="3.40.50.1360">
    <property type="match status" value="1"/>
</dbReference>
<gene>
    <name evidence="2" type="ORF">COU35_03185</name>
</gene>
<evidence type="ECO:0000313" key="3">
    <source>
        <dbReference type="Proteomes" id="UP000230154"/>
    </source>
</evidence>
<evidence type="ECO:0000313" key="2">
    <source>
        <dbReference type="EMBL" id="PIR74271.1"/>
    </source>
</evidence>
<dbReference type="SUPFAM" id="SSF100950">
    <property type="entry name" value="NagB/RpiA/CoA transferase-like"/>
    <property type="match status" value="1"/>
</dbReference>
<dbReference type="AlphaFoldDB" id="A0A2H0TQ41"/>
<dbReference type="Proteomes" id="UP000230154">
    <property type="component" value="Unassembled WGS sequence"/>
</dbReference>
<dbReference type="Pfam" id="PF01182">
    <property type="entry name" value="Glucosamine_iso"/>
    <property type="match status" value="1"/>
</dbReference>
<dbReference type="InterPro" id="IPR037171">
    <property type="entry name" value="NagB/RpiA_transferase-like"/>
</dbReference>
<comment type="caution">
    <text evidence="2">The sequence shown here is derived from an EMBL/GenBank/DDBJ whole genome shotgun (WGS) entry which is preliminary data.</text>
</comment>
<sequence length="210" mass="23221">MHVQTFTDNKSFIHKSAQIIIEACTQEKSCIGLSGGKTPIPIYRELTPQDVASAQLYMLDERYVPDSDPRSNVHTISMALPHVPIENFDTSLPIEQSLAAYSKKLPEMFTLCILGIGTDGHVTSLFPHSPALTEKKNVAHTTTNILDVRDRLTVTFPLIVSSKKILLVAAGKSKKQIIDDLLHSNKTTDELPAKKLLGHPNITIHYLQSV</sequence>
<dbReference type="PANTHER" id="PTHR11054">
    <property type="entry name" value="6-PHOSPHOGLUCONOLACTONASE"/>
    <property type="match status" value="1"/>
</dbReference>
<protein>
    <recommendedName>
        <fullName evidence="1">Glucosamine/galactosamine-6-phosphate isomerase domain-containing protein</fullName>
    </recommendedName>
</protein>
<feature type="domain" description="Glucosamine/galactosamine-6-phosphate isomerase" evidence="1">
    <location>
        <begin position="19"/>
        <end position="196"/>
    </location>
</feature>
<proteinExistence type="predicted"/>
<reference evidence="3" key="1">
    <citation type="submission" date="2017-09" db="EMBL/GenBank/DDBJ databases">
        <title>Depth-based differentiation of microbial function through sediment-hosted aquifers and enrichment of novel symbionts in the deep terrestrial subsurface.</title>
        <authorList>
            <person name="Probst A.J."/>
            <person name="Ladd B."/>
            <person name="Jarett J.K."/>
            <person name="Geller-Mcgrath D.E."/>
            <person name="Sieber C.M.K."/>
            <person name="Emerson J.B."/>
            <person name="Anantharaman K."/>
            <person name="Thomas B.C."/>
            <person name="Malmstrom R."/>
            <person name="Stieglmeier M."/>
            <person name="Klingl A."/>
            <person name="Woyke T."/>
            <person name="Ryan C.M."/>
            <person name="Banfield J.F."/>
        </authorList>
    </citation>
    <scope>NUCLEOTIDE SEQUENCE [LARGE SCALE GENOMIC DNA]</scope>
</reference>
<dbReference type="GO" id="GO:0005975">
    <property type="term" value="P:carbohydrate metabolic process"/>
    <property type="evidence" value="ECO:0007669"/>
    <property type="project" value="InterPro"/>
</dbReference>
<dbReference type="InterPro" id="IPR039104">
    <property type="entry name" value="6PGL"/>
</dbReference>
<dbReference type="EMBL" id="PFCB01000023">
    <property type="protein sequence ID" value="PIR74271.1"/>
    <property type="molecule type" value="Genomic_DNA"/>
</dbReference>
<dbReference type="PANTHER" id="PTHR11054:SF0">
    <property type="entry name" value="6-PHOSPHOGLUCONOLACTONASE"/>
    <property type="match status" value="1"/>
</dbReference>